<keyword evidence="4 5" id="KW-0143">Chaperone</keyword>
<comment type="function">
    <text evidence="5">An accessory protein needed during the final step in the assembly of 30S ribosomal subunit, possibly for assembly of the head region. Essential for efficient processing of 16S rRNA. May be needed both before and after RbfA during the maturation of 16S rRNA. It has affinity for free ribosomal 30S subunits but not for 70S ribosomes.</text>
</comment>
<dbReference type="GO" id="GO:0043022">
    <property type="term" value="F:ribosome binding"/>
    <property type="evidence" value="ECO:0007669"/>
    <property type="project" value="InterPro"/>
</dbReference>
<dbReference type="Proteomes" id="UP000199520">
    <property type="component" value="Unassembled WGS sequence"/>
</dbReference>
<dbReference type="GO" id="GO:0042274">
    <property type="term" value="P:ribosomal small subunit biogenesis"/>
    <property type="evidence" value="ECO:0007669"/>
    <property type="project" value="UniProtKB-UniRule"/>
</dbReference>
<evidence type="ECO:0000259" key="6">
    <source>
        <dbReference type="Pfam" id="PF01782"/>
    </source>
</evidence>
<protein>
    <recommendedName>
        <fullName evidence="5">Ribosome maturation factor RimM</fullName>
    </recommendedName>
</protein>
<dbReference type="PANTHER" id="PTHR33692:SF1">
    <property type="entry name" value="RIBOSOME MATURATION FACTOR RIMM"/>
    <property type="match status" value="1"/>
</dbReference>
<evidence type="ECO:0000313" key="9">
    <source>
        <dbReference type="Proteomes" id="UP000199520"/>
    </source>
</evidence>
<comment type="subunit">
    <text evidence="5">Binds ribosomal protein uS19.</text>
</comment>
<dbReference type="Pfam" id="PF01782">
    <property type="entry name" value="RimM"/>
    <property type="match status" value="1"/>
</dbReference>
<dbReference type="GO" id="GO:0005840">
    <property type="term" value="C:ribosome"/>
    <property type="evidence" value="ECO:0007669"/>
    <property type="project" value="InterPro"/>
</dbReference>
<dbReference type="InterPro" id="IPR002676">
    <property type="entry name" value="RimM_N"/>
</dbReference>
<dbReference type="InterPro" id="IPR011961">
    <property type="entry name" value="RimM"/>
</dbReference>
<evidence type="ECO:0000256" key="5">
    <source>
        <dbReference type="HAMAP-Rule" id="MF_00014"/>
    </source>
</evidence>
<dbReference type="Gene3D" id="2.30.30.240">
    <property type="entry name" value="PRC-barrel domain"/>
    <property type="match status" value="1"/>
</dbReference>
<evidence type="ECO:0000313" key="8">
    <source>
        <dbReference type="EMBL" id="SFL88052.1"/>
    </source>
</evidence>
<evidence type="ECO:0000256" key="1">
    <source>
        <dbReference type="ARBA" id="ARBA00022490"/>
    </source>
</evidence>
<evidence type="ECO:0000256" key="4">
    <source>
        <dbReference type="ARBA" id="ARBA00023186"/>
    </source>
</evidence>
<keyword evidence="2 5" id="KW-0690">Ribosome biogenesis</keyword>
<dbReference type="InterPro" id="IPR011033">
    <property type="entry name" value="PRC_barrel-like_sf"/>
</dbReference>
<comment type="similarity">
    <text evidence="5">Belongs to the RimM family.</text>
</comment>
<dbReference type="Gene3D" id="2.40.30.60">
    <property type="entry name" value="RimM"/>
    <property type="match status" value="1"/>
</dbReference>
<keyword evidence="3 5" id="KW-0698">rRNA processing</keyword>
<gene>
    <name evidence="5" type="primary">rimM</name>
    <name evidence="8" type="ORF">SAMN04490355_102370</name>
</gene>
<dbReference type="NCBIfam" id="TIGR02273">
    <property type="entry name" value="16S_RimM"/>
    <property type="match status" value="1"/>
</dbReference>
<evidence type="ECO:0000259" key="7">
    <source>
        <dbReference type="Pfam" id="PF24986"/>
    </source>
</evidence>
<dbReference type="PANTHER" id="PTHR33692">
    <property type="entry name" value="RIBOSOME MATURATION FACTOR RIMM"/>
    <property type="match status" value="1"/>
</dbReference>
<dbReference type="Pfam" id="PF24986">
    <property type="entry name" value="PRC_RimM"/>
    <property type="match status" value="1"/>
</dbReference>
<dbReference type="AlphaFoldDB" id="A0A1I4LAM0"/>
<dbReference type="InterPro" id="IPR036976">
    <property type="entry name" value="RimM_N_sf"/>
</dbReference>
<dbReference type="EMBL" id="FOTS01000023">
    <property type="protein sequence ID" value="SFL88052.1"/>
    <property type="molecule type" value="Genomic_DNA"/>
</dbReference>
<dbReference type="InterPro" id="IPR056792">
    <property type="entry name" value="PRC_RimM"/>
</dbReference>
<dbReference type="GO" id="GO:0006364">
    <property type="term" value="P:rRNA processing"/>
    <property type="evidence" value="ECO:0007669"/>
    <property type="project" value="UniProtKB-UniRule"/>
</dbReference>
<name>A0A1I4LAM0_9FIRM</name>
<dbReference type="SUPFAM" id="SSF50447">
    <property type="entry name" value="Translation proteins"/>
    <property type="match status" value="1"/>
</dbReference>
<dbReference type="HAMAP" id="MF_00014">
    <property type="entry name" value="Ribosome_mat_RimM"/>
    <property type="match status" value="1"/>
</dbReference>
<dbReference type="STRING" id="1123291.SAMN04490355_102370"/>
<evidence type="ECO:0000256" key="2">
    <source>
        <dbReference type="ARBA" id="ARBA00022517"/>
    </source>
</evidence>
<keyword evidence="1 5" id="KW-0963">Cytoplasm</keyword>
<dbReference type="OrthoDB" id="9810331at2"/>
<dbReference type="RefSeq" id="WP_090938135.1">
    <property type="nucleotide sequence ID" value="NZ_FOTS01000023.1"/>
</dbReference>
<dbReference type="InterPro" id="IPR009000">
    <property type="entry name" value="Transl_B-barrel_sf"/>
</dbReference>
<proteinExistence type="inferred from homology"/>
<accession>A0A1I4LAM0</accession>
<organism evidence="8 9">
    <name type="scientific">Pelosinus propionicus DSM 13327</name>
    <dbReference type="NCBI Taxonomy" id="1123291"/>
    <lineage>
        <taxon>Bacteria</taxon>
        <taxon>Bacillati</taxon>
        <taxon>Bacillota</taxon>
        <taxon>Negativicutes</taxon>
        <taxon>Selenomonadales</taxon>
        <taxon>Sporomusaceae</taxon>
        <taxon>Pelosinus</taxon>
    </lineage>
</organism>
<keyword evidence="9" id="KW-1185">Reference proteome</keyword>
<sequence>MNDNMIVIGKIIAPQGVRGEVRVMPLTDFPERFRELKSAQLDDGRNLPIESVRYHQQFVLLKFRDMNDRNAIEHLRGKLIQIEHKDLVQLPTGHYYIFDIVGLEVFTEENEYLGKVTDVLETGSNDVYIVEQKDKNPLLIPALKTVVLKIDIPDGKMIVKLQEVWESDAD</sequence>
<feature type="domain" description="Ribosome maturation factor RimM PRC barrel" evidence="7">
    <location>
        <begin position="98"/>
        <end position="163"/>
    </location>
</feature>
<comment type="subcellular location">
    <subcellularLocation>
        <location evidence="5">Cytoplasm</location>
    </subcellularLocation>
</comment>
<reference evidence="9" key="1">
    <citation type="submission" date="2016-10" db="EMBL/GenBank/DDBJ databases">
        <authorList>
            <person name="Varghese N."/>
            <person name="Submissions S."/>
        </authorList>
    </citation>
    <scope>NUCLEOTIDE SEQUENCE [LARGE SCALE GENOMIC DNA]</scope>
    <source>
        <strain evidence="9">DSM 13327</strain>
    </source>
</reference>
<dbReference type="SUPFAM" id="SSF50346">
    <property type="entry name" value="PRC-barrel domain"/>
    <property type="match status" value="1"/>
</dbReference>
<dbReference type="GO" id="GO:0005737">
    <property type="term" value="C:cytoplasm"/>
    <property type="evidence" value="ECO:0007669"/>
    <property type="project" value="UniProtKB-SubCell"/>
</dbReference>
<evidence type="ECO:0000256" key="3">
    <source>
        <dbReference type="ARBA" id="ARBA00022552"/>
    </source>
</evidence>
<comment type="domain">
    <text evidence="5">The PRC barrel domain binds ribosomal protein uS19.</text>
</comment>
<feature type="domain" description="RimM N-terminal" evidence="6">
    <location>
        <begin position="7"/>
        <end position="85"/>
    </location>
</feature>